<reference evidence="7" key="1">
    <citation type="submission" date="2020-11" db="EMBL/GenBank/DDBJ databases">
        <title>Azospira restricta DSM 18626 genome sequence.</title>
        <authorList>
            <person name="Moe W.M."/>
        </authorList>
    </citation>
    <scope>NUCLEOTIDE SEQUENCE</scope>
    <source>
        <strain evidence="7">DSM 18626</strain>
    </source>
</reference>
<dbReference type="PANTHER" id="PTHR31632:SF2">
    <property type="entry name" value="PLASMA MEMBRANE IRON PERMEASE"/>
    <property type="match status" value="1"/>
</dbReference>
<accession>A0A974PXP5</accession>
<dbReference type="GO" id="GO:0033573">
    <property type="term" value="C:high-affinity iron permease complex"/>
    <property type="evidence" value="ECO:0007669"/>
    <property type="project" value="InterPro"/>
</dbReference>
<comment type="subcellular location">
    <subcellularLocation>
        <location evidence="1">Membrane</location>
        <topology evidence="1">Multi-pass membrane protein</topology>
    </subcellularLocation>
</comment>
<evidence type="ECO:0000313" key="8">
    <source>
        <dbReference type="Proteomes" id="UP000663444"/>
    </source>
</evidence>
<keyword evidence="8" id="KW-1185">Reference proteome</keyword>
<evidence type="ECO:0000256" key="4">
    <source>
        <dbReference type="ARBA" id="ARBA00022989"/>
    </source>
</evidence>
<comment type="similarity">
    <text evidence="2">Belongs to the oxidase-dependent Fe transporter (OFeT) (TC 9.A.10.1) family.</text>
</comment>
<evidence type="ECO:0000256" key="2">
    <source>
        <dbReference type="ARBA" id="ARBA00008333"/>
    </source>
</evidence>
<evidence type="ECO:0000256" key="1">
    <source>
        <dbReference type="ARBA" id="ARBA00004141"/>
    </source>
</evidence>
<name>A0A974PXP5_9RHOO</name>
<dbReference type="AlphaFoldDB" id="A0A974PXP5"/>
<feature type="transmembrane region" description="Helical" evidence="6">
    <location>
        <begin position="74"/>
        <end position="94"/>
    </location>
</feature>
<proteinExistence type="inferred from homology"/>
<feature type="transmembrane region" description="Helical" evidence="6">
    <location>
        <begin position="115"/>
        <end position="142"/>
    </location>
</feature>
<keyword evidence="5 6" id="KW-0472">Membrane</keyword>
<protein>
    <submittedName>
        <fullName evidence="7">FTR1 family protein</fullName>
    </submittedName>
</protein>
<evidence type="ECO:0000256" key="3">
    <source>
        <dbReference type="ARBA" id="ARBA00022692"/>
    </source>
</evidence>
<feature type="transmembrane region" description="Helical" evidence="6">
    <location>
        <begin position="12"/>
        <end position="28"/>
    </location>
</feature>
<feature type="transmembrane region" description="Helical" evidence="6">
    <location>
        <begin position="40"/>
        <end position="62"/>
    </location>
</feature>
<dbReference type="GO" id="GO:0015093">
    <property type="term" value="F:ferrous iron transmembrane transporter activity"/>
    <property type="evidence" value="ECO:0007669"/>
    <property type="project" value="TreeGrafter"/>
</dbReference>
<organism evidence="7 8">
    <name type="scientific">Azospira restricta</name>
    <dbReference type="NCBI Taxonomy" id="404405"/>
    <lineage>
        <taxon>Bacteria</taxon>
        <taxon>Pseudomonadati</taxon>
        <taxon>Pseudomonadota</taxon>
        <taxon>Betaproteobacteria</taxon>
        <taxon>Rhodocyclales</taxon>
        <taxon>Rhodocyclaceae</taxon>
        <taxon>Azospira</taxon>
    </lineage>
</organism>
<dbReference type="KEGG" id="ares:IWH25_15655"/>
<sequence>MGNAFFVVWRESLEAFLVVGILYAWLQANDDSGYGRGRRALFAGVAAGVALAAALGWALVGVQDELAGEALDAFQTGMLLVAAALITQMVLWMRKHGRQMRARLHAELASASERSGALGVAVVAALAVAREGAETVIFLYGLAQEGSLQPLFAGAAAGFVAAALTAWLAARGLKLLNLGLFLRISSLLLLVLASALLVAAADRMIGAGWLPALVDPLWDSSALLDDAAGAGKLVADFSGYRARPALSVVIAYAAYWAGVALVWRRAARG</sequence>
<dbReference type="InterPro" id="IPR004923">
    <property type="entry name" value="FTR1/Fip1/EfeU"/>
</dbReference>
<feature type="transmembrane region" description="Helical" evidence="6">
    <location>
        <begin position="148"/>
        <end position="168"/>
    </location>
</feature>
<gene>
    <name evidence="7" type="ORF">IWH25_15655</name>
</gene>
<evidence type="ECO:0000256" key="6">
    <source>
        <dbReference type="SAM" id="Phobius"/>
    </source>
</evidence>
<evidence type="ECO:0000313" key="7">
    <source>
        <dbReference type="EMBL" id="QRJ63169.1"/>
    </source>
</evidence>
<dbReference type="Pfam" id="PF03239">
    <property type="entry name" value="FTR1"/>
    <property type="match status" value="1"/>
</dbReference>
<dbReference type="Proteomes" id="UP000663444">
    <property type="component" value="Chromosome"/>
</dbReference>
<dbReference type="PANTHER" id="PTHR31632">
    <property type="entry name" value="IRON TRANSPORTER FTH1"/>
    <property type="match status" value="1"/>
</dbReference>
<dbReference type="EMBL" id="CP064781">
    <property type="protein sequence ID" value="QRJ63169.1"/>
    <property type="molecule type" value="Genomic_DNA"/>
</dbReference>
<keyword evidence="3 6" id="KW-0812">Transmembrane</keyword>
<evidence type="ECO:0000256" key="5">
    <source>
        <dbReference type="ARBA" id="ARBA00023136"/>
    </source>
</evidence>
<dbReference type="RefSeq" id="WP_203386697.1">
    <property type="nucleotide sequence ID" value="NZ_CP064781.1"/>
</dbReference>
<feature type="transmembrane region" description="Helical" evidence="6">
    <location>
        <begin position="180"/>
        <end position="201"/>
    </location>
</feature>
<feature type="transmembrane region" description="Helical" evidence="6">
    <location>
        <begin position="245"/>
        <end position="263"/>
    </location>
</feature>
<keyword evidence="4 6" id="KW-1133">Transmembrane helix</keyword>